<proteinExistence type="predicted"/>
<organism evidence="1">
    <name type="scientific">bioreactor metagenome</name>
    <dbReference type="NCBI Taxonomy" id="1076179"/>
    <lineage>
        <taxon>unclassified sequences</taxon>
        <taxon>metagenomes</taxon>
        <taxon>ecological metagenomes</taxon>
    </lineage>
</organism>
<reference evidence="1" key="1">
    <citation type="submission" date="2019-08" db="EMBL/GenBank/DDBJ databases">
        <authorList>
            <person name="Kucharzyk K."/>
            <person name="Murdoch R.W."/>
            <person name="Higgins S."/>
            <person name="Loffler F."/>
        </authorList>
    </citation>
    <scope>NUCLEOTIDE SEQUENCE</scope>
</reference>
<name>A0A644X7W0_9ZZZZ</name>
<dbReference type="EMBL" id="VSSQ01001944">
    <property type="protein sequence ID" value="MPM12255.1"/>
    <property type="molecule type" value="Genomic_DNA"/>
</dbReference>
<gene>
    <name evidence="1" type="ORF">SDC9_58607</name>
</gene>
<dbReference type="AlphaFoldDB" id="A0A644X7W0"/>
<evidence type="ECO:0000313" key="1">
    <source>
        <dbReference type="EMBL" id="MPM12255.1"/>
    </source>
</evidence>
<comment type="caution">
    <text evidence="1">The sequence shown here is derived from an EMBL/GenBank/DDBJ whole genome shotgun (WGS) entry which is preliminary data.</text>
</comment>
<accession>A0A644X7W0</accession>
<protein>
    <submittedName>
        <fullName evidence="1">Uncharacterized protein</fullName>
    </submittedName>
</protein>
<sequence>MIRTRSEKAEKRKTPLKVLKIRNEKTLKNTRTNVVVIPSALTCVVSPSKPKRKKYMVRVENNIMKMSIIRIDMRDKTLLDK</sequence>